<proteinExistence type="predicted"/>
<dbReference type="EMBL" id="UAUU01000011">
    <property type="protein sequence ID" value="SPZ92508.1"/>
    <property type="molecule type" value="Genomic_DNA"/>
</dbReference>
<dbReference type="RefSeq" id="WP_112375925.1">
    <property type="nucleotide sequence ID" value="NZ_CP069793.1"/>
</dbReference>
<gene>
    <name evidence="2" type="ORF">NCTC11343_04542</name>
</gene>
<feature type="region of interest" description="Disordered" evidence="1">
    <location>
        <begin position="27"/>
        <end position="47"/>
    </location>
</feature>
<evidence type="ECO:0000313" key="2">
    <source>
        <dbReference type="EMBL" id="SPZ92508.1"/>
    </source>
</evidence>
<feature type="compositionally biased region" description="Basic and acidic residues" evidence="1">
    <location>
        <begin position="33"/>
        <end position="43"/>
    </location>
</feature>
<evidence type="ECO:0008006" key="4">
    <source>
        <dbReference type="Google" id="ProtNLM"/>
    </source>
</evidence>
<organism evidence="2 3">
    <name type="scientific">Sphingobacterium multivorum</name>
    <dbReference type="NCBI Taxonomy" id="28454"/>
    <lineage>
        <taxon>Bacteria</taxon>
        <taxon>Pseudomonadati</taxon>
        <taxon>Bacteroidota</taxon>
        <taxon>Sphingobacteriia</taxon>
        <taxon>Sphingobacteriales</taxon>
        <taxon>Sphingobacteriaceae</taxon>
        <taxon>Sphingobacterium</taxon>
    </lineage>
</organism>
<dbReference type="Proteomes" id="UP000251241">
    <property type="component" value="Unassembled WGS sequence"/>
</dbReference>
<evidence type="ECO:0000256" key="1">
    <source>
        <dbReference type="SAM" id="MobiDB-lite"/>
    </source>
</evidence>
<dbReference type="AlphaFoldDB" id="A0A2X2JF48"/>
<dbReference type="PROSITE" id="PS51257">
    <property type="entry name" value="PROKAR_LIPOPROTEIN"/>
    <property type="match status" value="1"/>
</dbReference>
<accession>A0A2X2JF48</accession>
<protein>
    <recommendedName>
        <fullName evidence="4">Collagen triple helix repeat (20 copies)</fullName>
    </recommendedName>
</protein>
<evidence type="ECO:0000313" key="3">
    <source>
        <dbReference type="Proteomes" id="UP000251241"/>
    </source>
</evidence>
<dbReference type="GeneID" id="97179477"/>
<reference evidence="2 3" key="1">
    <citation type="submission" date="2018-06" db="EMBL/GenBank/DDBJ databases">
        <authorList>
            <consortium name="Pathogen Informatics"/>
            <person name="Doyle S."/>
        </authorList>
    </citation>
    <scope>NUCLEOTIDE SEQUENCE [LARGE SCALE GENOMIC DNA]</scope>
    <source>
        <strain evidence="2 3">NCTC11343</strain>
    </source>
</reference>
<name>A0A2X2JF48_SPHMU</name>
<sequence>MKVLKSMLMVSLGLIIFFSCKKGDTGPQGAVGEKGEKGEKGEQGAKGIQGLKGGDGATIFSGDAVPVATLGKAGDYYIRKATSEMYGPKTDAGWGQATSFKGATGANGTAGSKILSGTQIPAVSVGAVGDFYFKVDSYQFFGPKTASGWGTGVNLRGATGTANVLYSGWQSATVVKDSIMDGTTVRIGHLAAKGLSTTILSSGTVIVYLDYGGGIYQLPYTSRAGGRMSTISHHPKENRIIVYRFVYDGGNLLPLPDQIKYRYIIIPGGTMARLKRKGVDLNDVSQVEFALKSE</sequence>